<dbReference type="AlphaFoldDB" id="A0AAV6Z9W6"/>
<dbReference type="EMBL" id="WNYA01001312">
    <property type="protein sequence ID" value="KAG8545986.1"/>
    <property type="molecule type" value="Genomic_DNA"/>
</dbReference>
<reference evidence="1" key="1">
    <citation type="thesis" date="2020" institute="ProQuest LLC" country="789 East Eisenhower Parkway, Ann Arbor, MI, USA">
        <title>Comparative Genomics and Chromosome Evolution.</title>
        <authorList>
            <person name="Mudd A.B."/>
        </authorList>
    </citation>
    <scope>NUCLEOTIDE SEQUENCE</scope>
    <source>
        <strain evidence="1">237g6f4</strain>
        <tissue evidence="1">Blood</tissue>
    </source>
</reference>
<organism evidence="1 2">
    <name type="scientific">Engystomops pustulosus</name>
    <name type="common">Tungara frog</name>
    <name type="synonym">Physalaemus pustulosus</name>
    <dbReference type="NCBI Taxonomy" id="76066"/>
    <lineage>
        <taxon>Eukaryota</taxon>
        <taxon>Metazoa</taxon>
        <taxon>Chordata</taxon>
        <taxon>Craniata</taxon>
        <taxon>Vertebrata</taxon>
        <taxon>Euteleostomi</taxon>
        <taxon>Amphibia</taxon>
        <taxon>Batrachia</taxon>
        <taxon>Anura</taxon>
        <taxon>Neobatrachia</taxon>
        <taxon>Hyloidea</taxon>
        <taxon>Leptodactylidae</taxon>
        <taxon>Leiuperinae</taxon>
        <taxon>Engystomops</taxon>
    </lineage>
</organism>
<sequence>MFTAKQRGPHVTHGLYILYYFPEETPLDHLLPHKVLEGRSPCEATPADPQGLHQPIIPQLERDDRCRALVGSMAHLGHTRPHNAPHLGQHLLSLEDARKLLTVGFNASDKMGAGGKQLLHENPKRTL</sequence>
<protein>
    <submittedName>
        <fullName evidence="1">Uncharacterized protein</fullName>
    </submittedName>
</protein>
<keyword evidence="2" id="KW-1185">Reference proteome</keyword>
<dbReference type="Proteomes" id="UP000824782">
    <property type="component" value="Unassembled WGS sequence"/>
</dbReference>
<name>A0AAV6Z9W6_ENGPU</name>
<comment type="caution">
    <text evidence="1">The sequence shown here is derived from an EMBL/GenBank/DDBJ whole genome shotgun (WGS) entry which is preliminary data.</text>
</comment>
<evidence type="ECO:0000313" key="2">
    <source>
        <dbReference type="Proteomes" id="UP000824782"/>
    </source>
</evidence>
<proteinExistence type="predicted"/>
<accession>A0AAV6Z9W6</accession>
<evidence type="ECO:0000313" key="1">
    <source>
        <dbReference type="EMBL" id="KAG8545986.1"/>
    </source>
</evidence>
<gene>
    <name evidence="1" type="ORF">GDO81_019979</name>
</gene>